<evidence type="ECO:0000313" key="3">
    <source>
        <dbReference type="EMBL" id="GIG96850.1"/>
    </source>
</evidence>
<feature type="compositionally biased region" description="Polar residues" evidence="1">
    <location>
        <begin position="267"/>
        <end position="277"/>
    </location>
</feature>
<keyword evidence="2" id="KW-0812">Transmembrane</keyword>
<keyword evidence="2" id="KW-0472">Membrane</keyword>
<feature type="transmembrane region" description="Helical" evidence="2">
    <location>
        <begin position="447"/>
        <end position="475"/>
    </location>
</feature>
<dbReference type="EMBL" id="BONX01000023">
    <property type="protein sequence ID" value="GIG96850.1"/>
    <property type="molecule type" value="Genomic_DNA"/>
</dbReference>
<feature type="transmembrane region" description="Helical" evidence="2">
    <location>
        <begin position="487"/>
        <end position="504"/>
    </location>
</feature>
<reference evidence="3 4" key="1">
    <citation type="submission" date="2021-01" db="EMBL/GenBank/DDBJ databases">
        <title>Whole genome shotgun sequence of Plantactinospora mayteni NBRC 109088.</title>
        <authorList>
            <person name="Komaki H."/>
            <person name="Tamura T."/>
        </authorList>
    </citation>
    <scope>NUCLEOTIDE SEQUENCE [LARGE SCALE GENOMIC DNA]</scope>
    <source>
        <strain evidence="3 4">NBRC 109088</strain>
    </source>
</reference>
<feature type="compositionally biased region" description="Polar residues" evidence="1">
    <location>
        <begin position="169"/>
        <end position="178"/>
    </location>
</feature>
<keyword evidence="2" id="KW-1133">Transmembrane helix</keyword>
<organism evidence="3 4">
    <name type="scientific">Plantactinospora mayteni</name>
    <dbReference type="NCBI Taxonomy" id="566021"/>
    <lineage>
        <taxon>Bacteria</taxon>
        <taxon>Bacillati</taxon>
        <taxon>Actinomycetota</taxon>
        <taxon>Actinomycetes</taxon>
        <taxon>Micromonosporales</taxon>
        <taxon>Micromonosporaceae</taxon>
        <taxon>Plantactinospora</taxon>
    </lineage>
</organism>
<evidence type="ECO:0000256" key="2">
    <source>
        <dbReference type="SAM" id="Phobius"/>
    </source>
</evidence>
<feature type="region of interest" description="Disordered" evidence="1">
    <location>
        <begin position="138"/>
        <end position="398"/>
    </location>
</feature>
<feature type="compositionally biased region" description="Gly residues" evidence="1">
    <location>
        <begin position="287"/>
        <end position="299"/>
    </location>
</feature>
<dbReference type="Proteomes" id="UP000621500">
    <property type="component" value="Unassembled WGS sequence"/>
</dbReference>
<protein>
    <submittedName>
        <fullName evidence="3">Uncharacterized protein</fullName>
    </submittedName>
</protein>
<feature type="region of interest" description="Disordered" evidence="1">
    <location>
        <begin position="1"/>
        <end position="119"/>
    </location>
</feature>
<accession>A0ABQ4EQC3</accession>
<sequence>MAVEQQRNFPEEQAPGWRSDGRGYPDQRWPGVGEDRHPGTEQSAASTPRGGPAPDGRYGQPFEAGTERYADPTRYGAAGPDQYQVPDPRGGNPLDGGSGATPGSDLRGFPGFVPTVASDPARSSLEVPLPSFGAAPIGAGSGHSPSPWAAGPIGQVGDTASGAADVTARIQSPDTTSRIPVGTGHETVPATPDEGRVAGRHDAGPPAPEEGWGAGRHGVAPAEPGHSAAAFTEPGRPTAGSADPGQSAAAFADQGRSAAGSADPGRSSMTADPSRSPLSGYPIVQPGRGGDSGLPGRGGDPVQPGRGGDPVQPGSAGDSGLPGRRDDPGQPGHGFDQAGVLDQPTNLVPQVDRRAGAGGVPIGAGLASQHSEPIDHATPHRPTAPGAPGHPAPGLPGGLGLPAGDGVYRTRRPVLAVVLAVLAVIFEVPAVRLLLDGALGDPVLPSAVLSGIFLVLGLPIFAAGLYGLVTSAAALADPGRAWLRPPTGYLTVGLVLFVAAALAAG</sequence>
<name>A0ABQ4EQC3_9ACTN</name>
<gene>
    <name evidence="3" type="ORF">Pma05_34230</name>
</gene>
<keyword evidence="4" id="KW-1185">Reference proteome</keyword>
<evidence type="ECO:0000256" key="1">
    <source>
        <dbReference type="SAM" id="MobiDB-lite"/>
    </source>
</evidence>
<evidence type="ECO:0000313" key="4">
    <source>
        <dbReference type="Proteomes" id="UP000621500"/>
    </source>
</evidence>
<proteinExistence type="predicted"/>
<feature type="transmembrane region" description="Helical" evidence="2">
    <location>
        <begin position="414"/>
        <end position="435"/>
    </location>
</feature>
<feature type="compositionally biased region" description="Basic and acidic residues" evidence="1">
    <location>
        <begin position="193"/>
        <end position="203"/>
    </location>
</feature>
<comment type="caution">
    <text evidence="3">The sequence shown here is derived from an EMBL/GenBank/DDBJ whole genome shotgun (WGS) entry which is preliminary data.</text>
</comment>